<dbReference type="AlphaFoldDB" id="A0A9P1E8D9"/>
<reference evidence="1" key="1">
    <citation type="submission" date="2022-07" db="EMBL/GenBank/DDBJ databases">
        <authorList>
            <person name="Macas J."/>
            <person name="Novak P."/>
            <person name="Neumann P."/>
        </authorList>
    </citation>
    <scope>NUCLEOTIDE SEQUENCE</scope>
</reference>
<keyword evidence="2" id="KW-1185">Reference proteome</keyword>
<proteinExistence type="predicted"/>
<name>A0A9P1E8D9_CUSEU</name>
<organism evidence="1 2">
    <name type="scientific">Cuscuta europaea</name>
    <name type="common">European dodder</name>
    <dbReference type="NCBI Taxonomy" id="41803"/>
    <lineage>
        <taxon>Eukaryota</taxon>
        <taxon>Viridiplantae</taxon>
        <taxon>Streptophyta</taxon>
        <taxon>Embryophyta</taxon>
        <taxon>Tracheophyta</taxon>
        <taxon>Spermatophyta</taxon>
        <taxon>Magnoliopsida</taxon>
        <taxon>eudicotyledons</taxon>
        <taxon>Gunneridae</taxon>
        <taxon>Pentapetalae</taxon>
        <taxon>asterids</taxon>
        <taxon>lamiids</taxon>
        <taxon>Solanales</taxon>
        <taxon>Convolvulaceae</taxon>
        <taxon>Cuscuteae</taxon>
        <taxon>Cuscuta</taxon>
        <taxon>Cuscuta subgen. Cuscuta</taxon>
    </lineage>
</organism>
<gene>
    <name evidence="1" type="ORF">CEURO_LOCUS9702</name>
</gene>
<accession>A0A9P1E8D9</accession>
<dbReference type="EMBL" id="CAMAPE010000019">
    <property type="protein sequence ID" value="CAH9086617.1"/>
    <property type="molecule type" value="Genomic_DNA"/>
</dbReference>
<evidence type="ECO:0000313" key="2">
    <source>
        <dbReference type="Proteomes" id="UP001152484"/>
    </source>
</evidence>
<sequence length="171" mass="19330">MNICQIKGNFSRSISLDEQGVTWLCDSFSSIQSGASQVFTRYEQDREILLAFEANKFGGFMRLVDSRNLRSSTIIEGWRSEGFKSFFSTLLSQRDRLTVFEKLPQVDFGVVCSDRVSDFGVIFLVKESSSKEGGSISSLIFKEDLHYVGLIYDPDNISSNAFVIRDTSQRT</sequence>
<dbReference type="OrthoDB" id="1329247at2759"/>
<dbReference type="Proteomes" id="UP001152484">
    <property type="component" value="Unassembled WGS sequence"/>
</dbReference>
<protein>
    <submittedName>
        <fullName evidence="1">Uncharacterized protein</fullName>
    </submittedName>
</protein>
<evidence type="ECO:0000313" key="1">
    <source>
        <dbReference type="EMBL" id="CAH9086617.1"/>
    </source>
</evidence>
<comment type="caution">
    <text evidence="1">The sequence shown here is derived from an EMBL/GenBank/DDBJ whole genome shotgun (WGS) entry which is preliminary data.</text>
</comment>